<keyword evidence="2" id="KW-0808">Transferase</keyword>
<dbReference type="AlphaFoldDB" id="A0A2T5GTM9"/>
<comment type="caution">
    <text evidence="2">The sequence shown here is derived from an EMBL/GenBank/DDBJ whole genome shotgun (WGS) entry which is preliminary data.</text>
</comment>
<gene>
    <name evidence="2" type="ORF">C8J26_0959</name>
</gene>
<dbReference type="Pfam" id="PF13480">
    <property type="entry name" value="Acetyltransf_6"/>
    <property type="match status" value="1"/>
</dbReference>
<evidence type="ECO:0000313" key="3">
    <source>
        <dbReference type="Proteomes" id="UP000244189"/>
    </source>
</evidence>
<reference evidence="2 3" key="1">
    <citation type="submission" date="2018-04" db="EMBL/GenBank/DDBJ databases">
        <title>Genomic Encyclopedia of Type Strains, Phase III (KMG-III): the genomes of soil and plant-associated and newly described type strains.</title>
        <authorList>
            <person name="Whitman W."/>
        </authorList>
    </citation>
    <scope>NUCLEOTIDE SEQUENCE [LARGE SCALE GENOMIC DNA]</scope>
    <source>
        <strain evidence="2 3">MA101b</strain>
    </source>
</reference>
<proteinExistence type="predicted"/>
<dbReference type="InterPro" id="IPR038740">
    <property type="entry name" value="BioF2-like_GNAT_dom"/>
</dbReference>
<keyword evidence="3" id="KW-1185">Reference proteome</keyword>
<dbReference type="Proteomes" id="UP000244189">
    <property type="component" value="Unassembled WGS sequence"/>
</dbReference>
<dbReference type="Gene3D" id="3.40.630.30">
    <property type="match status" value="1"/>
</dbReference>
<sequence length="314" mass="33701">MTAPPATADPRVRRLALKFQIGARTLATVARRLVRVPFSLDAVLASSAEKAPFALPTLPDEADGYLVTSLPETMLAGLDGNGLIAVVRQRYVRYHVDLAAGEAAWLAGLSGSARSGIKRKAKKLAAANGGALDIRRYHDAAAFTVFHPLARTVSAATYQEKLLGSGLPDDAASVRDLQSLADADRLRAWLLFVEGAPVAYLCCTAEGESLRYDHVGHDPAHNDLSPGAVLQVEAMRDLFAEARFARFDFTEGEGQHKRQFSTAGTACVDVLMLRPTLGNRATLAALRGFDGAMASAKRVATHPALARFARKIRR</sequence>
<organism evidence="2 3">
    <name type="scientific">Sphingomonas aurantiaca</name>
    <dbReference type="NCBI Taxonomy" id="185949"/>
    <lineage>
        <taxon>Bacteria</taxon>
        <taxon>Pseudomonadati</taxon>
        <taxon>Pseudomonadota</taxon>
        <taxon>Alphaproteobacteria</taxon>
        <taxon>Sphingomonadales</taxon>
        <taxon>Sphingomonadaceae</taxon>
        <taxon>Sphingomonas</taxon>
    </lineage>
</organism>
<dbReference type="GO" id="GO:0016740">
    <property type="term" value="F:transferase activity"/>
    <property type="evidence" value="ECO:0007669"/>
    <property type="project" value="UniProtKB-KW"/>
</dbReference>
<feature type="domain" description="BioF2-like acetyltransferase" evidence="1">
    <location>
        <begin position="112"/>
        <end position="258"/>
    </location>
</feature>
<evidence type="ECO:0000259" key="1">
    <source>
        <dbReference type="Pfam" id="PF13480"/>
    </source>
</evidence>
<accession>A0A2T5GTM9</accession>
<dbReference type="SUPFAM" id="SSF55729">
    <property type="entry name" value="Acyl-CoA N-acyltransferases (Nat)"/>
    <property type="match status" value="1"/>
</dbReference>
<dbReference type="EMBL" id="QAOG01000001">
    <property type="protein sequence ID" value="PTQ62676.1"/>
    <property type="molecule type" value="Genomic_DNA"/>
</dbReference>
<dbReference type="RefSeq" id="WP_107956873.1">
    <property type="nucleotide sequence ID" value="NZ_QAOG01000001.1"/>
</dbReference>
<evidence type="ECO:0000313" key="2">
    <source>
        <dbReference type="EMBL" id="PTQ62676.1"/>
    </source>
</evidence>
<dbReference type="InterPro" id="IPR016181">
    <property type="entry name" value="Acyl_CoA_acyltransferase"/>
</dbReference>
<name>A0A2T5GTM9_9SPHN</name>
<protein>
    <submittedName>
        <fullName evidence="2">Acetyltransferase (GNAT) family protein</fullName>
    </submittedName>
</protein>